<evidence type="ECO:0000313" key="2">
    <source>
        <dbReference type="Proteomes" id="UP000789920"/>
    </source>
</evidence>
<protein>
    <submittedName>
        <fullName evidence="1">34364_t:CDS:1</fullName>
    </submittedName>
</protein>
<name>A0ACA9KYV9_9GLOM</name>
<dbReference type="Proteomes" id="UP000789920">
    <property type="component" value="Unassembled WGS sequence"/>
</dbReference>
<gene>
    <name evidence="1" type="ORF">RPERSI_LOCUS1644</name>
</gene>
<dbReference type="EMBL" id="CAJVQC010001577">
    <property type="protein sequence ID" value="CAG8496922.1"/>
    <property type="molecule type" value="Genomic_DNA"/>
</dbReference>
<reference evidence="1" key="1">
    <citation type="submission" date="2021-06" db="EMBL/GenBank/DDBJ databases">
        <authorList>
            <person name="Kallberg Y."/>
            <person name="Tangrot J."/>
            <person name="Rosling A."/>
        </authorList>
    </citation>
    <scope>NUCLEOTIDE SEQUENCE</scope>
    <source>
        <strain evidence="1">MA461A</strain>
    </source>
</reference>
<organism evidence="1 2">
    <name type="scientific">Racocetra persica</name>
    <dbReference type="NCBI Taxonomy" id="160502"/>
    <lineage>
        <taxon>Eukaryota</taxon>
        <taxon>Fungi</taxon>
        <taxon>Fungi incertae sedis</taxon>
        <taxon>Mucoromycota</taxon>
        <taxon>Glomeromycotina</taxon>
        <taxon>Glomeromycetes</taxon>
        <taxon>Diversisporales</taxon>
        <taxon>Gigasporaceae</taxon>
        <taxon>Racocetra</taxon>
    </lineage>
</organism>
<sequence>IKQRTILASLSNTLYNQTQNNNEQFSTLIYSFWLNDYANTQSKMLNSDEHEFTLLGMANLKNCLNTWFKIIDRTEDNLNKLLIWIELYKSVKLNRQRIYATKNFYQRSHYANVAIEMNNVESINRNNKKKLYFGKVSTS</sequence>
<evidence type="ECO:0000313" key="1">
    <source>
        <dbReference type="EMBL" id="CAG8496922.1"/>
    </source>
</evidence>
<feature type="non-terminal residue" evidence="1">
    <location>
        <position position="1"/>
    </location>
</feature>
<proteinExistence type="predicted"/>
<accession>A0ACA9KYV9</accession>
<comment type="caution">
    <text evidence="1">The sequence shown here is derived from an EMBL/GenBank/DDBJ whole genome shotgun (WGS) entry which is preliminary data.</text>
</comment>
<keyword evidence="2" id="KW-1185">Reference proteome</keyword>